<gene>
    <name evidence="2" type="ORF">LVIROSA_LOCUS14634</name>
</gene>
<name>A0AAU9MIC4_9ASTR</name>
<feature type="region of interest" description="Disordered" evidence="1">
    <location>
        <begin position="1"/>
        <end position="29"/>
    </location>
</feature>
<dbReference type="EMBL" id="CAKMRJ010002223">
    <property type="protein sequence ID" value="CAH1427643.1"/>
    <property type="molecule type" value="Genomic_DNA"/>
</dbReference>
<evidence type="ECO:0000313" key="3">
    <source>
        <dbReference type="Proteomes" id="UP001157418"/>
    </source>
</evidence>
<keyword evidence="3" id="KW-1185">Reference proteome</keyword>
<evidence type="ECO:0000256" key="1">
    <source>
        <dbReference type="SAM" id="MobiDB-lite"/>
    </source>
</evidence>
<evidence type="ECO:0000313" key="2">
    <source>
        <dbReference type="EMBL" id="CAH1427643.1"/>
    </source>
</evidence>
<comment type="caution">
    <text evidence="2">The sequence shown here is derived from an EMBL/GenBank/DDBJ whole genome shotgun (WGS) entry which is preliminary data.</text>
</comment>
<organism evidence="2 3">
    <name type="scientific">Lactuca virosa</name>
    <dbReference type="NCBI Taxonomy" id="75947"/>
    <lineage>
        <taxon>Eukaryota</taxon>
        <taxon>Viridiplantae</taxon>
        <taxon>Streptophyta</taxon>
        <taxon>Embryophyta</taxon>
        <taxon>Tracheophyta</taxon>
        <taxon>Spermatophyta</taxon>
        <taxon>Magnoliopsida</taxon>
        <taxon>eudicotyledons</taxon>
        <taxon>Gunneridae</taxon>
        <taxon>Pentapetalae</taxon>
        <taxon>asterids</taxon>
        <taxon>campanulids</taxon>
        <taxon>Asterales</taxon>
        <taxon>Asteraceae</taxon>
        <taxon>Cichorioideae</taxon>
        <taxon>Cichorieae</taxon>
        <taxon>Lactucinae</taxon>
        <taxon>Lactuca</taxon>
    </lineage>
</organism>
<reference evidence="2 3" key="1">
    <citation type="submission" date="2022-01" db="EMBL/GenBank/DDBJ databases">
        <authorList>
            <person name="Xiong W."/>
            <person name="Schranz E."/>
        </authorList>
    </citation>
    <scope>NUCLEOTIDE SEQUENCE [LARGE SCALE GENOMIC DNA]</scope>
</reference>
<sequence>MHAAKSPCHNKSFEDHHHITANGSNGAKPEDVSITLLQVQLNVYLIRDKVNGDLYQFRYSLRREMDEMNRLVHDVRKGQLDMSHMIKTL</sequence>
<protein>
    <submittedName>
        <fullName evidence="2">Uncharacterized protein</fullName>
    </submittedName>
</protein>
<accession>A0AAU9MIC4</accession>
<dbReference type="Proteomes" id="UP001157418">
    <property type="component" value="Unassembled WGS sequence"/>
</dbReference>
<dbReference type="AlphaFoldDB" id="A0AAU9MIC4"/>
<proteinExistence type="predicted"/>